<proteinExistence type="predicted"/>
<evidence type="ECO:0000313" key="2">
    <source>
        <dbReference type="EMBL" id="KAK7280984.1"/>
    </source>
</evidence>
<dbReference type="EMBL" id="JAYWIO010000002">
    <property type="protein sequence ID" value="KAK7280984.1"/>
    <property type="molecule type" value="Genomic_DNA"/>
</dbReference>
<evidence type="ECO:0000256" key="1">
    <source>
        <dbReference type="SAM" id="MobiDB-lite"/>
    </source>
</evidence>
<organism evidence="2 3">
    <name type="scientific">Crotalaria pallida</name>
    <name type="common">Smooth rattlebox</name>
    <name type="synonym">Crotalaria striata</name>
    <dbReference type="NCBI Taxonomy" id="3830"/>
    <lineage>
        <taxon>Eukaryota</taxon>
        <taxon>Viridiplantae</taxon>
        <taxon>Streptophyta</taxon>
        <taxon>Embryophyta</taxon>
        <taxon>Tracheophyta</taxon>
        <taxon>Spermatophyta</taxon>
        <taxon>Magnoliopsida</taxon>
        <taxon>eudicotyledons</taxon>
        <taxon>Gunneridae</taxon>
        <taxon>Pentapetalae</taxon>
        <taxon>rosids</taxon>
        <taxon>fabids</taxon>
        <taxon>Fabales</taxon>
        <taxon>Fabaceae</taxon>
        <taxon>Papilionoideae</taxon>
        <taxon>50 kb inversion clade</taxon>
        <taxon>genistoids sensu lato</taxon>
        <taxon>core genistoids</taxon>
        <taxon>Crotalarieae</taxon>
        <taxon>Crotalaria</taxon>
    </lineage>
</organism>
<keyword evidence="3" id="KW-1185">Reference proteome</keyword>
<sequence>MMSRFEAWLAGSRDFSQDRTIVRTRAKRDSLPMWWNRCAERRIGEIVRSPRPWCSSWCKEVNRWEKYKMGDLEIDGDCRYSHLSVILVFGSSLHLVNNVVYQYAISCNHSPSVILVFGSSLHLVNNVVYQYAISCNRSPGLGDAGPDVGGAADYDDAPSGGSDAGPKIEEVD</sequence>
<protein>
    <submittedName>
        <fullName evidence="2">Uncharacterized protein</fullName>
    </submittedName>
</protein>
<dbReference type="AlphaFoldDB" id="A0AAN9FTX2"/>
<accession>A0AAN9FTX2</accession>
<gene>
    <name evidence="2" type="ORF">RIF29_08596</name>
</gene>
<evidence type="ECO:0000313" key="3">
    <source>
        <dbReference type="Proteomes" id="UP001372338"/>
    </source>
</evidence>
<comment type="caution">
    <text evidence="2">The sequence shown here is derived from an EMBL/GenBank/DDBJ whole genome shotgun (WGS) entry which is preliminary data.</text>
</comment>
<name>A0AAN9FTX2_CROPI</name>
<reference evidence="2 3" key="1">
    <citation type="submission" date="2024-01" db="EMBL/GenBank/DDBJ databases">
        <title>The genomes of 5 underutilized Papilionoideae crops provide insights into root nodulation and disease resistanc.</title>
        <authorList>
            <person name="Yuan L."/>
        </authorList>
    </citation>
    <scope>NUCLEOTIDE SEQUENCE [LARGE SCALE GENOMIC DNA]</scope>
    <source>
        <strain evidence="2">ZHUSHIDOU_FW_LH</strain>
        <tissue evidence="2">Leaf</tissue>
    </source>
</reference>
<feature type="region of interest" description="Disordered" evidence="1">
    <location>
        <begin position="144"/>
        <end position="172"/>
    </location>
</feature>
<dbReference type="Proteomes" id="UP001372338">
    <property type="component" value="Unassembled WGS sequence"/>
</dbReference>